<dbReference type="RefSeq" id="WP_225271020.1">
    <property type="nucleotide sequence ID" value="NZ_CP084058.1"/>
</dbReference>
<proteinExistence type="predicted"/>
<accession>A0A1M4DYQ1</accession>
<name>A0A1M4DYQ1_9ACTN</name>
<organism evidence="1">
    <name type="scientific">Nonomuraea gerenzanensis</name>
    <dbReference type="NCBI Taxonomy" id="93944"/>
    <lineage>
        <taxon>Bacteria</taxon>
        <taxon>Bacillati</taxon>
        <taxon>Actinomycetota</taxon>
        <taxon>Actinomycetes</taxon>
        <taxon>Streptosporangiales</taxon>
        <taxon>Streptosporangiaceae</taxon>
        <taxon>Nonomuraea</taxon>
    </lineage>
</organism>
<dbReference type="InterPro" id="IPR014729">
    <property type="entry name" value="Rossmann-like_a/b/a_fold"/>
</dbReference>
<sequence length="308" mass="34282">MQSTTLLLLSARGQLPTIDVAIFADTGWEPRAVYAHLDRLEREVAQPAGIPILRVRADSNAQRITGDLRADSLAPGAFVRIPVFVRNRDGSGAAMVRRQCTEEYKVAPIKAAIRAMLGHPHPRPVPAAVFAEQWVGISRDEFHRAKDAHVRYLHNAFPLLDLGGAADGRPGWTRTDCLRYLRTQGWADTPKSACIGCPFHGNRQWRDLRDNHPDEWADAVAFDRSLREATLRGIKEQPYLHRSLLPLDQAPIDKVTRGEWKQRQTDLFDALADHALDTAGHIDDAEEGAIDGCSPWSCRGDQTTHEAA</sequence>
<reference evidence="1" key="1">
    <citation type="submission" date="2016-04" db="EMBL/GenBank/DDBJ databases">
        <authorList>
            <person name="Evans L.H."/>
            <person name="Alamgir A."/>
            <person name="Owens N."/>
            <person name="Weber N.D."/>
            <person name="Virtaneva K."/>
            <person name="Barbian K."/>
            <person name="Babar A."/>
            <person name="Rosenke K."/>
        </authorList>
    </citation>
    <scope>NUCLEOTIDE SEQUENCE</scope>
    <source>
        <strain evidence="1">Nono1</strain>
    </source>
</reference>
<evidence type="ECO:0000313" key="1">
    <source>
        <dbReference type="EMBL" id="SBO91667.1"/>
    </source>
</evidence>
<gene>
    <name evidence="1" type="ORF">BN4615_P1181</name>
</gene>
<dbReference type="EMBL" id="LT559118">
    <property type="protein sequence ID" value="SBO91667.1"/>
    <property type="molecule type" value="Genomic_DNA"/>
</dbReference>
<dbReference type="AlphaFoldDB" id="A0A1M4DYQ1"/>
<dbReference type="Gene3D" id="3.40.50.620">
    <property type="entry name" value="HUPs"/>
    <property type="match status" value="1"/>
</dbReference>
<protein>
    <submittedName>
        <fullName evidence="1">Uncharacterized protein</fullName>
    </submittedName>
</protein>